<keyword evidence="1 4" id="KW-0732">Signal</keyword>
<accession>A0A9X1CB77</accession>
<dbReference type="EMBL" id="JAUSUU010000001">
    <property type="protein sequence ID" value="MDQ0333702.1"/>
    <property type="molecule type" value="Genomic_DNA"/>
</dbReference>
<feature type="chain" id="PRO_5040734955" description="Secretion system C-terminal sorting domain-containing protein" evidence="4">
    <location>
        <begin position="21"/>
        <end position="501"/>
    </location>
</feature>
<gene>
    <name evidence="6" type="ORF">J2Z56_000831</name>
    <name evidence="7" type="ORF">J2Z57_000124</name>
</gene>
<keyword evidence="3" id="KW-0325">Glycoprotein</keyword>
<dbReference type="InterPro" id="IPR028994">
    <property type="entry name" value="Integrin_alpha_N"/>
</dbReference>
<dbReference type="Pfam" id="PF18962">
    <property type="entry name" value="Por_Secre_tail"/>
    <property type="match status" value="1"/>
</dbReference>
<dbReference type="InterPro" id="IPR013519">
    <property type="entry name" value="Int_alpha_beta-p"/>
</dbReference>
<dbReference type="Pfam" id="PF14312">
    <property type="entry name" value="FG-GAP_2"/>
    <property type="match status" value="1"/>
</dbReference>
<dbReference type="PANTHER" id="PTHR36220:SF1">
    <property type="entry name" value="GAMMA TUBULIN COMPLEX COMPONENT C-TERMINAL DOMAIN-CONTAINING PROTEIN"/>
    <property type="match status" value="1"/>
</dbReference>
<reference evidence="6" key="1">
    <citation type="submission" date="2021-03" db="EMBL/GenBank/DDBJ databases">
        <title>Genomic Encyclopedia of Type Strains, Phase IV (KMG-IV): sequencing the most valuable type-strain genomes for metagenomic binning, comparative biology and taxonomic classification.</title>
        <authorList>
            <person name="Goeker M."/>
        </authorList>
    </citation>
    <scope>NUCLEOTIDE SEQUENCE</scope>
    <source>
        <strain evidence="6">DSM 15523</strain>
        <strain evidence="7 9">DSM 16476</strain>
    </source>
</reference>
<evidence type="ECO:0000313" key="8">
    <source>
        <dbReference type="Proteomes" id="UP001138672"/>
    </source>
</evidence>
<dbReference type="InterPro" id="IPR011043">
    <property type="entry name" value="Gal_Oxase/kelch_b-propeller"/>
</dbReference>
<dbReference type="InterPro" id="IPR013517">
    <property type="entry name" value="FG-GAP"/>
</dbReference>
<dbReference type="Proteomes" id="UP001231587">
    <property type="component" value="Unassembled WGS sequence"/>
</dbReference>
<evidence type="ECO:0000256" key="2">
    <source>
        <dbReference type="ARBA" id="ARBA00022737"/>
    </source>
</evidence>
<feature type="domain" description="Secretion system C-terminal sorting" evidence="5">
    <location>
        <begin position="429"/>
        <end position="497"/>
    </location>
</feature>
<dbReference type="PROSITE" id="PS51470">
    <property type="entry name" value="FG_GAP"/>
    <property type="match status" value="1"/>
</dbReference>
<evidence type="ECO:0000313" key="7">
    <source>
        <dbReference type="EMBL" id="MDQ0333702.1"/>
    </source>
</evidence>
<feature type="signal peptide" evidence="4">
    <location>
        <begin position="1"/>
        <end position="20"/>
    </location>
</feature>
<dbReference type="RefSeq" id="WP_057783841.1">
    <property type="nucleotide sequence ID" value="NZ_JAGGJQ010000002.1"/>
</dbReference>
<evidence type="ECO:0000259" key="5">
    <source>
        <dbReference type="Pfam" id="PF18962"/>
    </source>
</evidence>
<name>A0A9X1CB77_9FLAO</name>
<dbReference type="Proteomes" id="UP001138672">
    <property type="component" value="Unassembled WGS sequence"/>
</dbReference>
<dbReference type="Gene3D" id="2.130.10.130">
    <property type="entry name" value="Integrin alpha, N-terminal"/>
    <property type="match status" value="1"/>
</dbReference>
<evidence type="ECO:0000256" key="1">
    <source>
        <dbReference type="ARBA" id="ARBA00022729"/>
    </source>
</evidence>
<dbReference type="SMART" id="SM00191">
    <property type="entry name" value="Int_alpha"/>
    <property type="match status" value="3"/>
</dbReference>
<dbReference type="SUPFAM" id="SSF50965">
    <property type="entry name" value="Galactose oxidase, central domain"/>
    <property type="match status" value="1"/>
</dbReference>
<protein>
    <recommendedName>
        <fullName evidence="5">Secretion system C-terminal sorting domain-containing protein</fullName>
    </recommendedName>
</protein>
<comment type="caution">
    <text evidence="6">The sequence shown here is derived from an EMBL/GenBank/DDBJ whole genome shotgun (WGS) entry which is preliminary data.</text>
</comment>
<dbReference type="AlphaFoldDB" id="A0A9X1CB77"/>
<evidence type="ECO:0000313" key="6">
    <source>
        <dbReference type="EMBL" id="MBP1838925.1"/>
    </source>
</evidence>
<dbReference type="NCBIfam" id="TIGR04183">
    <property type="entry name" value="Por_Secre_tail"/>
    <property type="match status" value="1"/>
</dbReference>
<dbReference type="PANTHER" id="PTHR36220">
    <property type="entry name" value="UNNAMED PRODUCT"/>
    <property type="match status" value="1"/>
</dbReference>
<evidence type="ECO:0000256" key="3">
    <source>
        <dbReference type="ARBA" id="ARBA00023180"/>
    </source>
</evidence>
<organism evidence="6 8">
    <name type="scientific">Formosa algae</name>
    <dbReference type="NCBI Taxonomy" id="225843"/>
    <lineage>
        <taxon>Bacteria</taxon>
        <taxon>Pseudomonadati</taxon>
        <taxon>Bacteroidota</taxon>
        <taxon>Flavobacteriia</taxon>
        <taxon>Flavobacteriales</taxon>
        <taxon>Flavobacteriaceae</taxon>
        <taxon>Formosa</taxon>
    </lineage>
</organism>
<dbReference type="InterPro" id="IPR026444">
    <property type="entry name" value="Secre_tail"/>
</dbReference>
<proteinExistence type="predicted"/>
<evidence type="ECO:0000256" key="4">
    <source>
        <dbReference type="SAM" id="SignalP"/>
    </source>
</evidence>
<evidence type="ECO:0000313" key="9">
    <source>
        <dbReference type="Proteomes" id="UP001231587"/>
    </source>
</evidence>
<dbReference type="OrthoDB" id="1403372at2"/>
<keyword evidence="2" id="KW-0677">Repeat</keyword>
<keyword evidence="9" id="KW-1185">Reference proteome</keyword>
<sequence length="501" mass="54384">MKRKLLFPLLLIGAISYAQVQEGNYLNGSADEEFFGGDVALSEDGSRMLVGVRSFDGVINLSPVSQTGKIVMYEKSSDTWEQRGKYFIGEHVNEGFGVRVDVSEDGNVMAGGAPWNFPYTAIPRAGAVRVYQYVDGAWIYKGDDIDGENAADRTGTAVALAKNGDRIAVGTPQFDVGSDSNNGLIRVYDWDGEDWVQLGGDLVGDEGDFYGMYVDFSKDGNRMVTGSRFGENEFGNKTGDIKVYDWSGTAWVQVGSDLAATYEFTYFGQYCKISADGTRIVAAGYGHNSDRGIVKVYDWDGTDWSESFSKEGVDADEWYGYSVDLSDDGNILVVGNPYSTQAGSSSGRVFIYAYDGEEWSQIGDTINGDTEWAITGAAVSISGDGQYVAVGSPYHGTDESKPGRVVVYNISQLVLSTDEVVADDTVLAVYPTLTHGIVNFSSTKFTVSKIQVYNVSGQLVRDLNVGAQQNSINISTLTSGVYFLKMFNDQGASIVKEVVRQ</sequence>
<dbReference type="EMBL" id="JAGGJQ010000002">
    <property type="protein sequence ID" value="MBP1838925.1"/>
    <property type="molecule type" value="Genomic_DNA"/>
</dbReference>